<evidence type="ECO:0000256" key="2">
    <source>
        <dbReference type="PROSITE-ProRule" id="PRU00591"/>
    </source>
</evidence>
<dbReference type="AlphaFoldDB" id="A0AA36Y6Z6"/>
<proteinExistence type="predicted"/>
<dbReference type="Pfam" id="PF19085">
    <property type="entry name" value="Choline_bind_2"/>
    <property type="match status" value="1"/>
</dbReference>
<dbReference type="RefSeq" id="WP_009532250.1">
    <property type="nucleotide sequence ID" value="NZ_JH590861.1"/>
</dbReference>
<dbReference type="PROSITE" id="PS51170">
    <property type="entry name" value="CW"/>
    <property type="match status" value="3"/>
</dbReference>
<dbReference type="Proteomes" id="UP000018466">
    <property type="component" value="Unassembled WGS sequence"/>
</dbReference>
<dbReference type="GeneID" id="86940203"/>
<dbReference type="Gene3D" id="2.10.270.10">
    <property type="entry name" value="Cholin Binding"/>
    <property type="match status" value="1"/>
</dbReference>
<evidence type="ECO:0000313" key="4">
    <source>
        <dbReference type="Proteomes" id="UP000018466"/>
    </source>
</evidence>
<dbReference type="InterPro" id="IPR018337">
    <property type="entry name" value="Cell_wall/Cho-bd_repeat"/>
</dbReference>
<gene>
    <name evidence="3" type="ORF">HMPREF9623_00416</name>
</gene>
<accession>A0AA36Y6Z6</accession>
<feature type="repeat" description="Cell wall-binding" evidence="2">
    <location>
        <begin position="138"/>
        <end position="157"/>
    </location>
</feature>
<protein>
    <submittedName>
        <fullName evidence="3">Uncharacterized protein</fullName>
    </submittedName>
</protein>
<keyword evidence="1" id="KW-0677">Repeat</keyword>
<evidence type="ECO:0000256" key="1">
    <source>
        <dbReference type="ARBA" id="ARBA00022737"/>
    </source>
</evidence>
<sequence length="247" mass="28376">MCFGDGGKGKSGKEIRYELSEAPDSTDSAPQSYTEPRTFRRNGIYRIKCYAMNQSGEAGEPTELNFTIQLDPEKYHMNSWYQGKDGGWYYNNDAGEPVIGWRLIDNNWYYFADDGRMKTSWLQLDGKYYYLDDNGVIANGWRQFEGRYYYFLSDGSMAVNQWVDGACYVGADGVMLVSTTTPDGNQVDASGKKIERSRNEKAVEAYRKVLLDRKLEWFGTFGRTVCRRGYQRRRRMGTAGTDRCGRV</sequence>
<name>A0AA36Y6Z6_9FIRM</name>
<feature type="repeat" description="Cell wall-binding" evidence="2">
    <location>
        <begin position="98"/>
        <end position="117"/>
    </location>
</feature>
<organism evidence="3 4">
    <name type="scientific">Stomatobaculum longum</name>
    <dbReference type="NCBI Taxonomy" id="796942"/>
    <lineage>
        <taxon>Bacteria</taxon>
        <taxon>Bacillati</taxon>
        <taxon>Bacillota</taxon>
        <taxon>Clostridia</taxon>
        <taxon>Lachnospirales</taxon>
        <taxon>Lachnospiraceae</taxon>
        <taxon>Stomatobaculum</taxon>
    </lineage>
</organism>
<dbReference type="SUPFAM" id="SSF69360">
    <property type="entry name" value="Cell wall binding repeat"/>
    <property type="match status" value="1"/>
</dbReference>
<dbReference type="EMBL" id="AGEL01000003">
    <property type="protein sequence ID" value="EHO18232.1"/>
    <property type="molecule type" value="Genomic_DNA"/>
</dbReference>
<keyword evidence="4" id="KW-1185">Reference proteome</keyword>
<reference evidence="3 4" key="1">
    <citation type="submission" date="2011-10" db="EMBL/GenBank/DDBJ databases">
        <title>The Genome Sequence of Lachnospiraceae bacterium ACC2.</title>
        <authorList>
            <consortium name="The Broad Institute Genome Sequencing Platform"/>
            <person name="Earl A."/>
            <person name="Ward D."/>
            <person name="Feldgarden M."/>
            <person name="Gevers D."/>
            <person name="Sizova M."/>
            <person name="Hazen A."/>
            <person name="Epstein S."/>
            <person name="Young S.K."/>
            <person name="Zeng Q."/>
            <person name="Gargeya S."/>
            <person name="Fitzgerald M."/>
            <person name="Haas B."/>
            <person name="Abouelleil A."/>
            <person name="Alvarado L."/>
            <person name="Arachchi H.M."/>
            <person name="Berlin A."/>
            <person name="Brown A."/>
            <person name="Chapman S.B."/>
            <person name="Chen Z."/>
            <person name="Dunbar C."/>
            <person name="Freedman E."/>
            <person name="Gearin G."/>
            <person name="Goldberg J."/>
            <person name="Griggs A."/>
            <person name="Gujja S."/>
            <person name="Heiman D."/>
            <person name="Howarth C."/>
            <person name="Larson L."/>
            <person name="Lui A."/>
            <person name="MacDonald P.J.P."/>
            <person name="Montmayeur A."/>
            <person name="Murphy C."/>
            <person name="Neiman D."/>
            <person name="Pearson M."/>
            <person name="Priest M."/>
            <person name="Roberts A."/>
            <person name="Saif S."/>
            <person name="Shea T."/>
            <person name="Shenoy N."/>
            <person name="Sisk P."/>
            <person name="Stolte C."/>
            <person name="Sykes S."/>
            <person name="Wortman J."/>
            <person name="Nusbaum C."/>
            <person name="Birren B."/>
        </authorList>
    </citation>
    <scope>NUCLEOTIDE SEQUENCE [LARGE SCALE GENOMIC DNA]</scope>
    <source>
        <strain evidence="3 4">ACC2</strain>
    </source>
</reference>
<dbReference type="Pfam" id="PF19127">
    <property type="entry name" value="Choline_bind_3"/>
    <property type="match status" value="1"/>
</dbReference>
<comment type="caution">
    <text evidence="3">The sequence shown here is derived from an EMBL/GenBank/DDBJ whole genome shotgun (WGS) entry which is preliminary data.</text>
</comment>
<evidence type="ECO:0000313" key="3">
    <source>
        <dbReference type="EMBL" id="EHO18232.1"/>
    </source>
</evidence>
<feature type="repeat" description="Cell wall-binding" evidence="2">
    <location>
        <begin position="118"/>
        <end position="137"/>
    </location>
</feature>